<dbReference type="AlphaFoldDB" id="A0AA36EMT1"/>
<feature type="domain" description="Spt6 acidic N-terminal" evidence="3">
    <location>
        <begin position="59"/>
        <end position="103"/>
    </location>
</feature>
<sequence length="136" mass="15903">MPLYRIALLTVIVLGSYASIVVSVLIVSSYMPPLLFVMLFYPTQVWLGVDTPGSLKVTDQEEDRVDSDDERQKKKKRKKRESEKNYVLDEDDYELLHDNNITGFRHPKVVSLLLYIQMVLQQLSFIFFFNICLSFF</sequence>
<evidence type="ECO:0000313" key="5">
    <source>
        <dbReference type="Proteomes" id="UP001177003"/>
    </source>
</evidence>
<evidence type="ECO:0000256" key="1">
    <source>
        <dbReference type="SAM" id="MobiDB-lite"/>
    </source>
</evidence>
<dbReference type="Proteomes" id="UP001177003">
    <property type="component" value="Chromosome 9"/>
</dbReference>
<dbReference type="Pfam" id="PF14632">
    <property type="entry name" value="SPT6_acidic"/>
    <property type="match status" value="1"/>
</dbReference>
<feature type="transmembrane region" description="Helical" evidence="2">
    <location>
        <begin position="7"/>
        <end position="31"/>
    </location>
</feature>
<evidence type="ECO:0000313" key="4">
    <source>
        <dbReference type="EMBL" id="CAI9301408.1"/>
    </source>
</evidence>
<evidence type="ECO:0000256" key="2">
    <source>
        <dbReference type="SAM" id="Phobius"/>
    </source>
</evidence>
<keyword evidence="2" id="KW-0812">Transmembrane</keyword>
<dbReference type="InterPro" id="IPR028083">
    <property type="entry name" value="Spt6_acidic_N_dom"/>
</dbReference>
<dbReference type="EMBL" id="OX465085">
    <property type="protein sequence ID" value="CAI9301408.1"/>
    <property type="molecule type" value="Genomic_DNA"/>
</dbReference>
<keyword evidence="5" id="KW-1185">Reference proteome</keyword>
<name>A0AA36EMT1_LACSI</name>
<reference evidence="4" key="1">
    <citation type="submission" date="2023-04" db="EMBL/GenBank/DDBJ databases">
        <authorList>
            <person name="Vijverberg K."/>
            <person name="Xiong W."/>
            <person name="Schranz E."/>
        </authorList>
    </citation>
    <scope>NUCLEOTIDE SEQUENCE</scope>
</reference>
<accession>A0AA36EMT1</accession>
<feature type="region of interest" description="Disordered" evidence="1">
    <location>
        <begin position="58"/>
        <end position="82"/>
    </location>
</feature>
<feature type="compositionally biased region" description="Acidic residues" evidence="1">
    <location>
        <begin position="60"/>
        <end position="69"/>
    </location>
</feature>
<evidence type="ECO:0000259" key="3">
    <source>
        <dbReference type="Pfam" id="PF14632"/>
    </source>
</evidence>
<organism evidence="4 5">
    <name type="scientific">Lactuca saligna</name>
    <name type="common">Willowleaf lettuce</name>
    <dbReference type="NCBI Taxonomy" id="75948"/>
    <lineage>
        <taxon>Eukaryota</taxon>
        <taxon>Viridiplantae</taxon>
        <taxon>Streptophyta</taxon>
        <taxon>Embryophyta</taxon>
        <taxon>Tracheophyta</taxon>
        <taxon>Spermatophyta</taxon>
        <taxon>Magnoliopsida</taxon>
        <taxon>eudicotyledons</taxon>
        <taxon>Gunneridae</taxon>
        <taxon>Pentapetalae</taxon>
        <taxon>asterids</taxon>
        <taxon>campanulids</taxon>
        <taxon>Asterales</taxon>
        <taxon>Asteraceae</taxon>
        <taxon>Cichorioideae</taxon>
        <taxon>Cichorieae</taxon>
        <taxon>Lactucinae</taxon>
        <taxon>Lactuca</taxon>
    </lineage>
</organism>
<protein>
    <recommendedName>
        <fullName evidence="3">Spt6 acidic N-terminal domain-containing protein</fullName>
    </recommendedName>
</protein>
<keyword evidence="2" id="KW-1133">Transmembrane helix</keyword>
<gene>
    <name evidence="4" type="ORF">LSALG_LOCUS39965</name>
</gene>
<keyword evidence="2" id="KW-0472">Membrane</keyword>
<proteinExistence type="predicted"/>
<feature type="transmembrane region" description="Helical" evidence="2">
    <location>
        <begin position="112"/>
        <end position="133"/>
    </location>
</feature>